<protein>
    <recommendedName>
        <fullName evidence="3">Baseplate protein J-like domain-containing protein</fullName>
    </recommendedName>
</protein>
<proteinExistence type="predicted"/>
<name>A0A7W7H4Z4_9ACTN</name>
<reference evidence="1 2" key="1">
    <citation type="submission" date="2020-08" db="EMBL/GenBank/DDBJ databases">
        <title>Sequencing the genomes of 1000 actinobacteria strains.</title>
        <authorList>
            <person name="Klenk H.-P."/>
        </authorList>
    </citation>
    <scope>NUCLEOTIDE SEQUENCE [LARGE SCALE GENOMIC DNA]</scope>
    <source>
        <strain evidence="1 2">DSM 45809</strain>
    </source>
</reference>
<sequence>MPIPSPELDDRTFAALLDEARARIRTEDPEWTNHNVSDPGITLIELFAWLTEMLVYRTGRVPDQHVRTFLKLLNGPGWTPGTDLDADVRATVLGLRAQDRAVTAGDYERLAAAAAPGIARTRCVPRRDLSGDPAADRPGHVSVVVVPGAPDQLAAVRADLDGRRLLTTRVHVTGPFLVPVGAEILVARRPDAPVEPLRTRVVERLTGFLDPLNWPFGRDVHVSELYQVLERTAGVDHVPEVFLIGGPDRLVLGPHQLPQPAADPARIVIGTTFVEVSVVLRAQPALDEAGRRVARLRTREIFHPLHDAARTVTAATIRAAVREALGPGAPQVTAEVTTDPAHQIGTGVRLQPGELAEVVIDA</sequence>
<dbReference type="RefSeq" id="WP_185044284.1">
    <property type="nucleotide sequence ID" value="NZ_BAABFG010000005.1"/>
</dbReference>
<comment type="caution">
    <text evidence="1">The sequence shown here is derived from an EMBL/GenBank/DDBJ whole genome shotgun (WGS) entry which is preliminary data.</text>
</comment>
<accession>A0A7W7H4Z4</accession>
<keyword evidence="2" id="KW-1185">Reference proteome</keyword>
<evidence type="ECO:0008006" key="3">
    <source>
        <dbReference type="Google" id="ProtNLM"/>
    </source>
</evidence>
<evidence type="ECO:0000313" key="2">
    <source>
        <dbReference type="Proteomes" id="UP000546162"/>
    </source>
</evidence>
<dbReference type="AlphaFoldDB" id="A0A7W7H4Z4"/>
<dbReference type="EMBL" id="JACHNB010000001">
    <property type="protein sequence ID" value="MBB4744071.1"/>
    <property type="molecule type" value="Genomic_DNA"/>
</dbReference>
<gene>
    <name evidence="1" type="ORF">BJY16_007530</name>
</gene>
<organism evidence="1 2">
    <name type="scientific">Actinoplanes octamycinicus</name>
    <dbReference type="NCBI Taxonomy" id="135948"/>
    <lineage>
        <taxon>Bacteria</taxon>
        <taxon>Bacillati</taxon>
        <taxon>Actinomycetota</taxon>
        <taxon>Actinomycetes</taxon>
        <taxon>Micromonosporales</taxon>
        <taxon>Micromonosporaceae</taxon>
        <taxon>Actinoplanes</taxon>
    </lineage>
</organism>
<dbReference type="Proteomes" id="UP000546162">
    <property type="component" value="Unassembled WGS sequence"/>
</dbReference>
<evidence type="ECO:0000313" key="1">
    <source>
        <dbReference type="EMBL" id="MBB4744071.1"/>
    </source>
</evidence>